<organism evidence="15 16">
    <name type="scientific">Tolypocladium capitatum</name>
    <dbReference type="NCBI Taxonomy" id="45235"/>
    <lineage>
        <taxon>Eukaryota</taxon>
        <taxon>Fungi</taxon>
        <taxon>Dikarya</taxon>
        <taxon>Ascomycota</taxon>
        <taxon>Pezizomycotina</taxon>
        <taxon>Sordariomycetes</taxon>
        <taxon>Hypocreomycetidae</taxon>
        <taxon>Hypocreales</taxon>
        <taxon>Ophiocordycipitaceae</taxon>
        <taxon>Tolypocladium</taxon>
    </lineage>
</organism>
<dbReference type="EMBL" id="NRSZ01001093">
    <property type="protein sequence ID" value="PNY23439.1"/>
    <property type="molecule type" value="Genomic_DNA"/>
</dbReference>
<name>A0A2K3Q7E4_9HYPO</name>
<sequence length="517" mass="60140">MALLPRPPEPPRMSRLLNKRLIRIVVAILTFVLTVYVILKSRHGGVGVVLPLLGYRETPKAYHFSTTSSFQPVSINPTGKTKEELCATFPKHLLNYVQPVLKMGHSEDRAKIEAHLDSVLACFGKDDLLIMSDLDDTIREYKIVDALADLPQSYYNLLKNRDFKSYMWQREMRDNGTLHGEDPTATKLIDGWVIDKYKFLPMIERAWVTKPDKPFYFFLEADTYVFWDNVFRFLQTFDPDVPIYMGSPSPGRHDEKREIKTWFANGGPGFVLSRGAIKALLHRKSGPNGHYIEPRITEKWLSLLSEECCGDSVMGWALWNADVGLQGYWPMFNPHPLHGIPFSDLYWCQPVLTLHKTTPNDTVDLWRWEFGQRKLHRPLLYSDLWRFRHPGEPRILSNWDNGDWDSWFPPPEAKVNSLESCEQFCRREDKCVQWNWRGGNAKICILMRSIRFGQAREPEMIPEKRGAKREETHGGEKPQGNWVDYNSGWVAERINRWIGERRCKEANWVGPSVTRIF</sequence>
<dbReference type="GO" id="GO:0016020">
    <property type="term" value="C:membrane"/>
    <property type="evidence" value="ECO:0007669"/>
    <property type="project" value="UniProtKB-SubCell"/>
</dbReference>
<keyword evidence="10 13" id="KW-1133">Transmembrane helix</keyword>
<proteinExistence type="inferred from homology"/>
<evidence type="ECO:0000256" key="9">
    <source>
        <dbReference type="ARBA" id="ARBA00022968"/>
    </source>
</evidence>
<evidence type="ECO:0000256" key="3">
    <source>
        <dbReference type="ARBA" id="ARBA00006462"/>
    </source>
</evidence>
<dbReference type="OrthoDB" id="414175at2759"/>
<evidence type="ECO:0000256" key="5">
    <source>
        <dbReference type="ARBA" id="ARBA00022676"/>
    </source>
</evidence>
<feature type="transmembrane region" description="Helical" evidence="13">
    <location>
        <begin position="21"/>
        <end position="39"/>
    </location>
</feature>
<keyword evidence="16" id="KW-1185">Reference proteome</keyword>
<evidence type="ECO:0000256" key="10">
    <source>
        <dbReference type="ARBA" id="ARBA00022989"/>
    </source>
</evidence>
<evidence type="ECO:0000313" key="15">
    <source>
        <dbReference type="EMBL" id="PNY23439.1"/>
    </source>
</evidence>
<dbReference type="AlphaFoldDB" id="A0A2K3Q7E4"/>
<comment type="subcellular location">
    <subcellularLocation>
        <location evidence="1">Membrane</location>
        <topology evidence="1">Single-pass type II membrane protein</topology>
    </subcellularLocation>
</comment>
<evidence type="ECO:0000256" key="6">
    <source>
        <dbReference type="ARBA" id="ARBA00022679"/>
    </source>
</evidence>
<comment type="similarity">
    <text evidence="3">Belongs to the glycosyltransferase 31 family. Beta3-Gal-T subfamily.</text>
</comment>
<evidence type="ECO:0000256" key="11">
    <source>
        <dbReference type="ARBA" id="ARBA00023136"/>
    </source>
</evidence>
<dbReference type="PANTHER" id="PTHR23033">
    <property type="entry name" value="BETA1,3-GALACTOSYLTRANSFERASE"/>
    <property type="match status" value="1"/>
</dbReference>
<reference evidence="15 16" key="1">
    <citation type="submission" date="2017-08" db="EMBL/GenBank/DDBJ databases">
        <title>Harnessing the power of phylogenomics to disentangle the directionality and signatures of interkingdom host jumping in the parasitic fungal genus Tolypocladium.</title>
        <authorList>
            <person name="Quandt C.A."/>
            <person name="Patterson W."/>
            <person name="Spatafora J.W."/>
        </authorList>
    </citation>
    <scope>NUCLEOTIDE SEQUENCE [LARGE SCALE GENOMIC DNA]</scope>
    <source>
        <strain evidence="15 16">CBS 113982</strain>
    </source>
</reference>
<evidence type="ECO:0000313" key="16">
    <source>
        <dbReference type="Proteomes" id="UP000236621"/>
    </source>
</evidence>
<protein>
    <recommendedName>
        <fullName evidence="4">N-acetylgalactosaminide beta-1,3-galactosyltransferase</fullName>
        <ecNumber evidence="4">2.4.1.122</ecNumber>
    </recommendedName>
</protein>
<evidence type="ECO:0000256" key="13">
    <source>
        <dbReference type="SAM" id="Phobius"/>
    </source>
</evidence>
<keyword evidence="11 13" id="KW-0472">Membrane</keyword>
<dbReference type="GO" id="GO:0000166">
    <property type="term" value="F:nucleotide binding"/>
    <property type="evidence" value="ECO:0007669"/>
    <property type="project" value="UniProtKB-KW"/>
</dbReference>
<evidence type="ECO:0000256" key="12">
    <source>
        <dbReference type="SAM" id="MobiDB-lite"/>
    </source>
</evidence>
<dbReference type="Gene3D" id="3.90.550.50">
    <property type="match status" value="1"/>
</dbReference>
<evidence type="ECO:0000256" key="7">
    <source>
        <dbReference type="ARBA" id="ARBA00022692"/>
    </source>
</evidence>
<evidence type="ECO:0000256" key="2">
    <source>
        <dbReference type="ARBA" id="ARBA00004922"/>
    </source>
</evidence>
<evidence type="ECO:0000256" key="1">
    <source>
        <dbReference type="ARBA" id="ARBA00004606"/>
    </source>
</evidence>
<feature type="region of interest" description="Disordered" evidence="12">
    <location>
        <begin position="459"/>
        <end position="480"/>
    </location>
</feature>
<feature type="compositionally biased region" description="Basic and acidic residues" evidence="12">
    <location>
        <begin position="459"/>
        <end position="476"/>
    </location>
</feature>
<evidence type="ECO:0000256" key="8">
    <source>
        <dbReference type="ARBA" id="ARBA00022741"/>
    </source>
</evidence>
<evidence type="ECO:0000259" key="14">
    <source>
        <dbReference type="Pfam" id="PF02434"/>
    </source>
</evidence>
<dbReference type="PANTHER" id="PTHR23033:SF43">
    <property type="entry name" value="APPLE DOMAIN-CONTAINING PROTEIN"/>
    <property type="match status" value="1"/>
</dbReference>
<dbReference type="STRING" id="45235.A0A2K3Q7E4"/>
<dbReference type="Pfam" id="PF02434">
    <property type="entry name" value="Fringe"/>
    <property type="match status" value="1"/>
</dbReference>
<dbReference type="InterPro" id="IPR003378">
    <property type="entry name" value="Fringe-like_glycosylTrfase"/>
</dbReference>
<keyword evidence="9" id="KW-0735">Signal-anchor</keyword>
<keyword evidence="5" id="KW-0328">Glycosyltransferase</keyword>
<comment type="caution">
    <text evidence="15">The sequence shown here is derived from an EMBL/GenBank/DDBJ whole genome shotgun (WGS) entry which is preliminary data.</text>
</comment>
<keyword evidence="7 13" id="KW-0812">Transmembrane</keyword>
<dbReference type="InterPro" id="IPR026050">
    <property type="entry name" value="C1GALT1/C1GALT1_chp1"/>
</dbReference>
<feature type="domain" description="Fringe-like glycosyltransferase" evidence="14">
    <location>
        <begin position="210"/>
        <end position="283"/>
    </location>
</feature>
<dbReference type="GO" id="GO:0016263">
    <property type="term" value="F:glycoprotein-N-acetylgalactosamine 3-beta-galactosyltransferase activity"/>
    <property type="evidence" value="ECO:0007669"/>
    <property type="project" value="UniProtKB-EC"/>
</dbReference>
<evidence type="ECO:0000256" key="4">
    <source>
        <dbReference type="ARBA" id="ARBA00012557"/>
    </source>
</evidence>
<keyword evidence="8" id="KW-0547">Nucleotide-binding</keyword>
<dbReference type="EC" id="2.4.1.122" evidence="4"/>
<keyword evidence="6" id="KW-0808">Transferase</keyword>
<gene>
    <name evidence="15" type="ORF">TCAP_06615</name>
</gene>
<comment type="pathway">
    <text evidence="2">Protein modification; protein glycosylation.</text>
</comment>
<dbReference type="Proteomes" id="UP000236621">
    <property type="component" value="Unassembled WGS sequence"/>
</dbReference>
<accession>A0A2K3Q7E4</accession>